<dbReference type="PANTHER" id="PTHR21137">
    <property type="entry name" value="ODORANT RECEPTOR"/>
    <property type="match status" value="1"/>
</dbReference>
<evidence type="ECO:0000313" key="11">
    <source>
        <dbReference type="EMBL" id="ALC42765.1"/>
    </source>
</evidence>
<dbReference type="PANTHER" id="PTHR21137:SF40">
    <property type="entry name" value="ODORANT RECEPTOR 56A"/>
    <property type="match status" value="1"/>
</dbReference>
<evidence type="ECO:0000256" key="8">
    <source>
        <dbReference type="ARBA" id="ARBA00023170"/>
    </source>
</evidence>
<evidence type="ECO:0000256" key="4">
    <source>
        <dbReference type="ARBA" id="ARBA00022692"/>
    </source>
</evidence>
<keyword evidence="9 10" id="KW-0807">Transducer</keyword>
<keyword evidence="7 10" id="KW-0472">Membrane</keyword>
<dbReference type="OrthoDB" id="7281178at2759"/>
<evidence type="ECO:0000256" key="1">
    <source>
        <dbReference type="ARBA" id="ARBA00004651"/>
    </source>
</evidence>
<dbReference type="STRING" id="30019.A0A0M4EF08"/>
<dbReference type="AlphaFoldDB" id="A0A0M4EF08"/>
<keyword evidence="2" id="KW-1003">Cell membrane</keyword>
<evidence type="ECO:0000256" key="5">
    <source>
        <dbReference type="ARBA" id="ARBA00022725"/>
    </source>
</evidence>
<dbReference type="GO" id="GO:0005549">
    <property type="term" value="F:odorant binding"/>
    <property type="evidence" value="ECO:0007669"/>
    <property type="project" value="InterPro"/>
</dbReference>
<dbReference type="OMA" id="WYGYVAS"/>
<keyword evidence="5 10" id="KW-0552">Olfaction</keyword>
<dbReference type="InterPro" id="IPR004117">
    <property type="entry name" value="7tm6_olfct_rcpt"/>
</dbReference>
<accession>A0A0M4EF08</accession>
<keyword evidence="8 10" id="KW-0675">Receptor</keyword>
<feature type="transmembrane region" description="Helical" evidence="10">
    <location>
        <begin position="82"/>
        <end position="99"/>
    </location>
</feature>
<evidence type="ECO:0000313" key="12">
    <source>
        <dbReference type="Proteomes" id="UP000494163"/>
    </source>
</evidence>
<evidence type="ECO:0000256" key="10">
    <source>
        <dbReference type="RuleBase" id="RU351113"/>
    </source>
</evidence>
<feature type="transmembrane region" description="Helical" evidence="10">
    <location>
        <begin position="43"/>
        <end position="62"/>
    </location>
</feature>
<dbReference type="Pfam" id="PF02949">
    <property type="entry name" value="7tm_6"/>
    <property type="match status" value="1"/>
</dbReference>
<gene>
    <name evidence="11" type="ORF">Dbus_chr2Rg2344</name>
</gene>
<protein>
    <recommendedName>
        <fullName evidence="10">Odorant receptor</fullName>
    </recommendedName>
</protein>
<dbReference type="GO" id="GO:0004984">
    <property type="term" value="F:olfactory receptor activity"/>
    <property type="evidence" value="ECO:0007669"/>
    <property type="project" value="InterPro"/>
</dbReference>
<feature type="transmembrane region" description="Helical" evidence="10">
    <location>
        <begin position="341"/>
        <end position="360"/>
    </location>
</feature>
<comment type="subcellular location">
    <subcellularLocation>
        <location evidence="1 10">Cell membrane</location>
        <topology evidence="1 10">Multi-pass membrane protein</topology>
    </subcellularLocation>
</comment>
<keyword evidence="4 10" id="KW-0812">Transmembrane</keyword>
<evidence type="ECO:0000256" key="6">
    <source>
        <dbReference type="ARBA" id="ARBA00022989"/>
    </source>
</evidence>
<name>A0A0M4EF08_DROBS</name>
<feature type="transmembrane region" description="Helical" evidence="10">
    <location>
        <begin position="249"/>
        <end position="267"/>
    </location>
</feature>
<sequence>MFKVKELLLTPELFENPIFRIHLRCFQLYGYVASEEQRQPGLALVRCCVFTASIWLSCALMFTRNVLALSYEQLSDGATNWATAVQYFAVSIATMNAFAQRERVVVMLRGAHADLQRLMLQADAQELELLLSTQRYVRSITLLLWVPSVVAGLLAWLDCIYRTIFLPQTVFNSAAVRRGEAQPILLYKLYPFGQLCDNFIIGYLGPWYALFLGVSTIPLWHTFVSCLMKYVTFKQQLLNRRVRQMNVRTLWCYFGFITLTFVTLPQVQRLTSRRIKPAELNYWRLKLCATFVEEQQQIRSFVHQIQQLICVPVMADFIIFSVLMCFLLFALMMGMPSKIDYFFIFIYLFVMAGILWLYHWHATLIVECQNELQFAIYDCNWYTFGLPVQKMLQFIMMDAQRPLVMRALLVDLNLRTFLDIMRGAYSYFNILRSTQKY</sequence>
<comment type="similarity">
    <text evidence="10">Belongs to the insect chemoreceptor superfamily. Heteromeric odorant receptor channel (TC 1.A.69) family.</text>
</comment>
<feature type="transmembrane region" description="Helical" evidence="10">
    <location>
        <begin position="305"/>
        <end position="329"/>
    </location>
</feature>
<feature type="transmembrane region" description="Helical" evidence="10">
    <location>
        <begin position="207"/>
        <end position="228"/>
    </location>
</feature>
<proteinExistence type="inferred from homology"/>
<organism evidence="11 12">
    <name type="scientific">Drosophila busckii</name>
    <name type="common">Fruit fly</name>
    <dbReference type="NCBI Taxonomy" id="30019"/>
    <lineage>
        <taxon>Eukaryota</taxon>
        <taxon>Metazoa</taxon>
        <taxon>Ecdysozoa</taxon>
        <taxon>Arthropoda</taxon>
        <taxon>Hexapoda</taxon>
        <taxon>Insecta</taxon>
        <taxon>Pterygota</taxon>
        <taxon>Neoptera</taxon>
        <taxon>Endopterygota</taxon>
        <taxon>Diptera</taxon>
        <taxon>Brachycera</taxon>
        <taxon>Muscomorpha</taxon>
        <taxon>Ephydroidea</taxon>
        <taxon>Drosophilidae</taxon>
        <taxon>Drosophila</taxon>
    </lineage>
</organism>
<feature type="transmembrane region" description="Helical" evidence="10">
    <location>
        <begin position="136"/>
        <end position="157"/>
    </location>
</feature>
<keyword evidence="6 10" id="KW-1133">Transmembrane helix</keyword>
<evidence type="ECO:0000256" key="7">
    <source>
        <dbReference type="ARBA" id="ARBA00023136"/>
    </source>
</evidence>
<evidence type="ECO:0000256" key="2">
    <source>
        <dbReference type="ARBA" id="ARBA00022475"/>
    </source>
</evidence>
<dbReference type="Proteomes" id="UP000494163">
    <property type="component" value="Chromosome 2R"/>
</dbReference>
<dbReference type="GO" id="GO:0007165">
    <property type="term" value="P:signal transduction"/>
    <property type="evidence" value="ECO:0007669"/>
    <property type="project" value="UniProtKB-KW"/>
</dbReference>
<reference evidence="11 12" key="1">
    <citation type="submission" date="2015-08" db="EMBL/GenBank/DDBJ databases">
        <title>Ancestral chromatin configuration constrains chromatin evolution on differentiating sex chromosomes in Drosophila.</title>
        <authorList>
            <person name="Zhou Q."/>
            <person name="Bachtrog D."/>
        </authorList>
    </citation>
    <scope>NUCLEOTIDE SEQUENCE [LARGE SCALE GENOMIC DNA]</scope>
    <source>
        <tissue evidence="11">Whole larvae</tissue>
    </source>
</reference>
<evidence type="ECO:0000256" key="9">
    <source>
        <dbReference type="ARBA" id="ARBA00023224"/>
    </source>
</evidence>
<keyword evidence="3 10" id="KW-0716">Sensory transduction</keyword>
<dbReference type="GO" id="GO:0005886">
    <property type="term" value="C:plasma membrane"/>
    <property type="evidence" value="ECO:0007669"/>
    <property type="project" value="UniProtKB-SubCell"/>
</dbReference>
<keyword evidence="12" id="KW-1185">Reference proteome</keyword>
<dbReference type="EMBL" id="CP012524">
    <property type="protein sequence ID" value="ALC42765.1"/>
    <property type="molecule type" value="Genomic_DNA"/>
</dbReference>
<evidence type="ECO:0000256" key="3">
    <source>
        <dbReference type="ARBA" id="ARBA00022606"/>
    </source>
</evidence>